<accession>A0A0S2I443</accession>
<dbReference type="Gene3D" id="1.20.1530.20">
    <property type="match status" value="1"/>
</dbReference>
<dbReference type="GO" id="GO:1902600">
    <property type="term" value="P:proton transmembrane transport"/>
    <property type="evidence" value="ECO:0007669"/>
    <property type="project" value="InterPro"/>
</dbReference>
<evidence type="ECO:0000313" key="11">
    <source>
        <dbReference type="EMBL" id="ALO17072.1"/>
    </source>
</evidence>
<evidence type="ECO:0000256" key="8">
    <source>
        <dbReference type="ARBA" id="ARBA00023136"/>
    </source>
</evidence>
<dbReference type="Pfam" id="PF00999">
    <property type="entry name" value="Na_H_Exchanger"/>
    <property type="match status" value="1"/>
</dbReference>
<sequence>MLFLPLNISFDFEYYPLLIVASIAVLVPFLLSSLRIQRIPGVIIEIIAGYLVGKFLLNDLPAQHLQSLDFLALSGFMFLMFLSGLEIDVDQIRQSLPKRKITGRTIQENPLLIGVVIFILALFLSYGFAHLLNCVIHIQNKWYFALIMVTTSVGIILPVLKSQNEQSTRFGQMVITAAAIADIFSIILFSFTAFILKQGFQAELLLIFVIFFVFYLMYFLGMKFTGKAWIKRMAYKLSHAVSQIQIRGTIFLILLFVVLAQFIGTEIMLLGAFLAGILISIFMNKSRSVLLIKLDGMGYGFFIPIFFIMVGVHFDEAALTEMSNALFPFLALLFVALYAIKILPALLWRHIFGTKKALGAGFLMASRLSLIIAASKIGLDFGIITPGMNAAFVLMAVVTCFVSPVLYNLISPNKILEGDKIIIVGGSSTGVLLARRMNMHGRKSIFVEQNQARCEEIRTKGMHVLHANGKEANTYHKLKIKQHNFVVIVTEDEQQNAEIAYMLKKQLGHSRVITKSSSATTERQLTGYQIEYIDETQLKATAIENLITRPATYRALLESFENFHIEDITILNRNISKSKIKDIPFHKDGELILIKRGADVNIPHGYTTLQTGDVVTVMGTQTALDDFRDKFAKN</sequence>
<keyword evidence="6 9" id="KW-1133">Transmembrane helix</keyword>
<dbReference type="Pfam" id="PF02080">
    <property type="entry name" value="TrkA_C"/>
    <property type="match status" value="1"/>
</dbReference>
<feature type="transmembrane region" description="Helical" evidence="9">
    <location>
        <begin position="296"/>
        <end position="314"/>
    </location>
</feature>
<keyword evidence="4" id="KW-0630">Potassium</keyword>
<dbReference type="InterPro" id="IPR003148">
    <property type="entry name" value="RCK_N"/>
</dbReference>
<feature type="transmembrane region" description="Helical" evidence="9">
    <location>
        <begin position="172"/>
        <end position="196"/>
    </location>
</feature>
<dbReference type="InterPro" id="IPR006153">
    <property type="entry name" value="Cation/H_exchanger_TM"/>
</dbReference>
<feature type="transmembrane region" description="Helical" evidence="9">
    <location>
        <begin position="141"/>
        <end position="160"/>
    </location>
</feature>
<protein>
    <submittedName>
        <fullName evidence="11">K(+)/H(+) antiporter</fullName>
    </submittedName>
</protein>
<feature type="transmembrane region" description="Helical" evidence="9">
    <location>
        <begin position="70"/>
        <end position="89"/>
    </location>
</feature>
<reference evidence="11 12" key="1">
    <citation type="submission" date="2015-11" db="EMBL/GenBank/DDBJ databases">
        <title>Description and complete genome sequence of a novel strain predominating in hypersaline microbial mats and representing a new family of the Bacteriodetes phylum.</title>
        <authorList>
            <person name="Spring S."/>
            <person name="Bunk B."/>
            <person name="Sproer C."/>
            <person name="Klenk H.-P."/>
        </authorList>
    </citation>
    <scope>NUCLEOTIDE SEQUENCE [LARGE SCALE GENOMIC DNA]</scope>
    <source>
        <strain evidence="11 12">L21-Spi-D4</strain>
    </source>
</reference>
<feature type="domain" description="RCK C-terminal" evidence="10">
    <location>
        <begin position="552"/>
        <end position="633"/>
    </location>
</feature>
<keyword evidence="2" id="KW-0813">Transport</keyword>
<feature type="transmembrane region" description="Helical" evidence="9">
    <location>
        <begin position="267"/>
        <end position="284"/>
    </location>
</feature>
<feature type="transmembrane region" description="Helical" evidence="9">
    <location>
        <begin position="39"/>
        <end position="58"/>
    </location>
</feature>
<dbReference type="InterPro" id="IPR036721">
    <property type="entry name" value="RCK_C_sf"/>
</dbReference>
<dbReference type="Proteomes" id="UP000064893">
    <property type="component" value="Chromosome"/>
</dbReference>
<dbReference type="GO" id="GO:0006813">
    <property type="term" value="P:potassium ion transport"/>
    <property type="evidence" value="ECO:0007669"/>
    <property type="project" value="UniProtKB-KW"/>
</dbReference>
<feature type="transmembrane region" description="Helical" evidence="9">
    <location>
        <begin position="326"/>
        <end position="348"/>
    </location>
</feature>
<keyword evidence="12" id="KW-1185">Reference proteome</keyword>
<dbReference type="KEGG" id="blq:L21SP5_03461"/>
<dbReference type="AlphaFoldDB" id="A0A0S2I443"/>
<dbReference type="InterPro" id="IPR006037">
    <property type="entry name" value="RCK_C"/>
</dbReference>
<organism evidence="11 12">
    <name type="scientific">Salinivirga cyanobacteriivorans</name>
    <dbReference type="NCBI Taxonomy" id="1307839"/>
    <lineage>
        <taxon>Bacteria</taxon>
        <taxon>Pseudomonadati</taxon>
        <taxon>Bacteroidota</taxon>
        <taxon>Bacteroidia</taxon>
        <taxon>Bacteroidales</taxon>
        <taxon>Salinivirgaceae</taxon>
        <taxon>Salinivirga</taxon>
    </lineage>
</organism>
<evidence type="ECO:0000256" key="4">
    <source>
        <dbReference type="ARBA" id="ARBA00022538"/>
    </source>
</evidence>
<feature type="transmembrane region" description="Helical" evidence="9">
    <location>
        <begin position="110"/>
        <end position="129"/>
    </location>
</feature>
<gene>
    <name evidence="11" type="primary">kefC</name>
    <name evidence="11" type="ORF">L21SP5_03461</name>
</gene>
<feature type="transmembrane region" description="Helical" evidence="9">
    <location>
        <begin position="360"/>
        <end position="384"/>
    </location>
</feature>
<dbReference type="GO" id="GO:0008324">
    <property type="term" value="F:monoatomic cation transmembrane transporter activity"/>
    <property type="evidence" value="ECO:0007669"/>
    <property type="project" value="InterPro"/>
</dbReference>
<dbReference type="EMBL" id="CP013118">
    <property type="protein sequence ID" value="ALO17072.1"/>
    <property type="molecule type" value="Genomic_DNA"/>
</dbReference>
<evidence type="ECO:0000256" key="9">
    <source>
        <dbReference type="SAM" id="Phobius"/>
    </source>
</evidence>
<dbReference type="Gene3D" id="3.40.50.720">
    <property type="entry name" value="NAD(P)-binding Rossmann-like Domain"/>
    <property type="match status" value="1"/>
</dbReference>
<dbReference type="PANTHER" id="PTHR43562">
    <property type="entry name" value="NAPA-TYPE SODIUM/HYDROGEN ANTIPORTER"/>
    <property type="match status" value="1"/>
</dbReference>
<keyword evidence="7" id="KW-0406">Ion transport</keyword>
<comment type="subcellular location">
    <subcellularLocation>
        <location evidence="1">Membrane</location>
        <topology evidence="1">Multi-pass membrane protein</topology>
    </subcellularLocation>
</comment>
<dbReference type="PROSITE" id="PS51202">
    <property type="entry name" value="RCK_C"/>
    <property type="match status" value="1"/>
</dbReference>
<evidence type="ECO:0000256" key="6">
    <source>
        <dbReference type="ARBA" id="ARBA00022989"/>
    </source>
</evidence>
<evidence type="ECO:0000259" key="10">
    <source>
        <dbReference type="PROSITE" id="PS51202"/>
    </source>
</evidence>
<dbReference type="GO" id="GO:0016020">
    <property type="term" value="C:membrane"/>
    <property type="evidence" value="ECO:0007669"/>
    <property type="project" value="UniProtKB-SubCell"/>
</dbReference>
<dbReference type="OrthoDB" id="9793589at2"/>
<dbReference type="GO" id="GO:0015297">
    <property type="term" value="F:antiporter activity"/>
    <property type="evidence" value="ECO:0007669"/>
    <property type="project" value="UniProtKB-KW"/>
</dbReference>
<feature type="transmembrane region" description="Helical" evidence="9">
    <location>
        <begin position="390"/>
        <end position="410"/>
    </location>
</feature>
<evidence type="ECO:0000256" key="2">
    <source>
        <dbReference type="ARBA" id="ARBA00022448"/>
    </source>
</evidence>
<name>A0A0S2I443_9BACT</name>
<evidence type="ECO:0000256" key="5">
    <source>
        <dbReference type="ARBA" id="ARBA00022692"/>
    </source>
</evidence>
<feature type="transmembrane region" description="Helical" evidence="9">
    <location>
        <begin position="240"/>
        <end position="261"/>
    </location>
</feature>
<feature type="transmembrane region" description="Helical" evidence="9">
    <location>
        <begin position="12"/>
        <end position="32"/>
    </location>
</feature>
<dbReference type="PANTHER" id="PTHR43562:SF1">
    <property type="entry name" value="NA(+)_H(+) ANTIPORTER YJBQ-RELATED"/>
    <property type="match status" value="1"/>
</dbReference>
<dbReference type="Pfam" id="PF02254">
    <property type="entry name" value="TrkA_N"/>
    <property type="match status" value="1"/>
</dbReference>
<dbReference type="Gene3D" id="3.30.70.1450">
    <property type="entry name" value="Regulator of K+ conductance, C-terminal domain"/>
    <property type="match status" value="1"/>
</dbReference>
<evidence type="ECO:0000256" key="7">
    <source>
        <dbReference type="ARBA" id="ARBA00023065"/>
    </source>
</evidence>
<evidence type="ECO:0000313" key="12">
    <source>
        <dbReference type="Proteomes" id="UP000064893"/>
    </source>
</evidence>
<keyword evidence="4" id="KW-0633">Potassium transport</keyword>
<keyword evidence="3" id="KW-0050">Antiport</keyword>
<dbReference type="InterPro" id="IPR036291">
    <property type="entry name" value="NAD(P)-bd_dom_sf"/>
</dbReference>
<feature type="transmembrane region" description="Helical" evidence="9">
    <location>
        <begin position="202"/>
        <end position="220"/>
    </location>
</feature>
<dbReference type="SUPFAM" id="SSF51735">
    <property type="entry name" value="NAD(P)-binding Rossmann-fold domains"/>
    <property type="match status" value="1"/>
</dbReference>
<evidence type="ECO:0000256" key="1">
    <source>
        <dbReference type="ARBA" id="ARBA00004141"/>
    </source>
</evidence>
<dbReference type="STRING" id="1307839.L21SP5_03461"/>
<evidence type="ECO:0000256" key="3">
    <source>
        <dbReference type="ARBA" id="ARBA00022449"/>
    </source>
</evidence>
<keyword evidence="5 9" id="KW-0812">Transmembrane</keyword>
<dbReference type="RefSeq" id="WP_057954400.1">
    <property type="nucleotide sequence ID" value="NZ_CP013118.1"/>
</dbReference>
<dbReference type="InterPro" id="IPR038770">
    <property type="entry name" value="Na+/solute_symporter_sf"/>
</dbReference>
<keyword evidence="8 9" id="KW-0472">Membrane</keyword>
<dbReference type="SUPFAM" id="SSF116726">
    <property type="entry name" value="TrkA C-terminal domain-like"/>
    <property type="match status" value="1"/>
</dbReference>
<proteinExistence type="predicted"/>